<gene>
    <name evidence="1" type="ORF">VAS14_04483</name>
</gene>
<dbReference type="AlphaFoldDB" id="Q1ZSN1"/>
<accession>Q1ZSN1</accession>
<dbReference type="EMBL" id="AAOJ01000002">
    <property type="protein sequence ID" value="EAS64946.1"/>
    <property type="molecule type" value="Genomic_DNA"/>
</dbReference>
<protein>
    <submittedName>
        <fullName evidence="1">Uncharacterized protein</fullName>
    </submittedName>
</protein>
<organism evidence="1 2">
    <name type="scientific">Photobacterium angustum (strain S14 / CCUG 15956)</name>
    <name type="common">Vibrio sp. (strain S14 / CCUG 15956)</name>
    <dbReference type="NCBI Taxonomy" id="314292"/>
    <lineage>
        <taxon>Bacteria</taxon>
        <taxon>Pseudomonadati</taxon>
        <taxon>Pseudomonadota</taxon>
        <taxon>Gammaproteobacteria</taxon>
        <taxon>Vibrionales</taxon>
        <taxon>Vibrionaceae</taxon>
        <taxon>Photobacterium</taxon>
    </lineage>
</organism>
<evidence type="ECO:0000313" key="2">
    <source>
        <dbReference type="Proteomes" id="UP000001603"/>
    </source>
</evidence>
<evidence type="ECO:0000313" key="1">
    <source>
        <dbReference type="EMBL" id="EAS64946.1"/>
    </source>
</evidence>
<sequence>MQVNNPATSASISQNLAVIPMKGQPIKLEKL</sequence>
<proteinExistence type="predicted"/>
<reference evidence="1 2" key="1">
    <citation type="journal article" date="2009" name="Proc. Natl. Acad. Sci. U.S.A.">
        <title>The genomic basis of trophic strategy in marine bacteria.</title>
        <authorList>
            <person name="Lauro F.M."/>
            <person name="McDougald D."/>
            <person name="Thomas T."/>
            <person name="Williams T.J."/>
            <person name="Egan S."/>
            <person name="Rice S."/>
            <person name="DeMaere M.Z."/>
            <person name="Ting L."/>
            <person name="Ertan H."/>
            <person name="Johnson J."/>
            <person name="Ferriera S."/>
            <person name="Lapidus A."/>
            <person name="Anderson I."/>
            <person name="Kyrpides N."/>
            <person name="Munk A.C."/>
            <person name="Detter C."/>
            <person name="Han C.S."/>
            <person name="Brown M.V."/>
            <person name="Robb F.T."/>
            <person name="Kjelleberg S."/>
            <person name="Cavicchioli R."/>
        </authorList>
    </citation>
    <scope>NUCLEOTIDE SEQUENCE [LARGE SCALE GENOMIC DNA]</scope>
    <source>
        <strain evidence="1 2">S14</strain>
    </source>
</reference>
<dbReference type="HOGENOM" id="CLU_3397862_0_0_6"/>
<comment type="caution">
    <text evidence="1">The sequence shown here is derived from an EMBL/GenBank/DDBJ whole genome shotgun (WGS) entry which is preliminary data.</text>
</comment>
<dbReference type="Proteomes" id="UP000001603">
    <property type="component" value="Unassembled WGS sequence"/>
</dbReference>
<name>Q1ZSN1_PHOAS</name>